<gene>
    <name evidence="1" type="ORF">OTERR_26360</name>
</gene>
<dbReference type="Proteomes" id="UP000323671">
    <property type="component" value="Chromosome"/>
</dbReference>
<sequence>MHVFYEGLAPDEALALEQLAKLLYELRENRQQILAAHGAADEAALLAAIAAGSVAEHPGYESYLSALTLSATQEAVRADLKTRTLALNGAPLAADEAAANSAPAAVWLLEVAEPLEERCGECLEHPVEVKQDALLVFIDGGVRLEARWADPDAYAYRWTWGEAELCLDTAPRPADAALGAARAHLHRPDGSVVPAPVTVPGAPPLENLEALVRALADDPLLGSHID</sequence>
<accession>A0A5C1EB61</accession>
<reference evidence="1 2" key="1">
    <citation type="submission" date="2017-07" db="EMBL/GenBank/DDBJ databases">
        <title>Complete genome sequence of Oryzomicrobium terrae TPP412.</title>
        <authorList>
            <person name="Chiu L.-W."/>
            <person name="Lo K.-J."/>
            <person name="Tsai Y.-M."/>
            <person name="Lin S.-S."/>
            <person name="Kuo C.-H."/>
            <person name="Liu C.-T."/>
        </authorList>
    </citation>
    <scope>NUCLEOTIDE SEQUENCE [LARGE SCALE GENOMIC DNA]</scope>
    <source>
        <strain evidence="1 2">TPP412</strain>
    </source>
</reference>
<keyword evidence="2" id="KW-1185">Reference proteome</keyword>
<proteinExistence type="predicted"/>
<evidence type="ECO:0000313" key="1">
    <source>
        <dbReference type="EMBL" id="QEL66112.1"/>
    </source>
</evidence>
<dbReference type="AlphaFoldDB" id="A0A5C1EB61"/>
<dbReference type="EMBL" id="CP022579">
    <property type="protein sequence ID" value="QEL66112.1"/>
    <property type="molecule type" value="Genomic_DNA"/>
</dbReference>
<protein>
    <submittedName>
        <fullName evidence="1">Uncharacterized protein</fullName>
    </submittedName>
</protein>
<name>A0A5C1EB61_9RHOO</name>
<evidence type="ECO:0000313" key="2">
    <source>
        <dbReference type="Proteomes" id="UP000323671"/>
    </source>
</evidence>
<organism evidence="1 2">
    <name type="scientific">Oryzomicrobium terrae</name>
    <dbReference type="NCBI Taxonomy" id="1735038"/>
    <lineage>
        <taxon>Bacteria</taxon>
        <taxon>Pseudomonadati</taxon>
        <taxon>Pseudomonadota</taxon>
        <taxon>Betaproteobacteria</taxon>
        <taxon>Rhodocyclales</taxon>
        <taxon>Rhodocyclaceae</taxon>
        <taxon>Oryzomicrobium</taxon>
    </lineage>
</organism>
<dbReference type="KEGG" id="otr:OTERR_26360"/>